<dbReference type="Pfam" id="PF00230">
    <property type="entry name" value="MIP"/>
    <property type="match status" value="1"/>
</dbReference>
<gene>
    <name evidence="10" type="ORF">BCR43DRAFT_443358</name>
</gene>
<dbReference type="PRINTS" id="PR00783">
    <property type="entry name" value="MINTRINSICP"/>
</dbReference>
<protein>
    <submittedName>
        <fullName evidence="10">Aquaporin-like protein</fullName>
    </submittedName>
</protein>
<evidence type="ECO:0000256" key="4">
    <source>
        <dbReference type="ARBA" id="ARBA00022692"/>
    </source>
</evidence>
<feature type="chain" id="PRO_5013027345" evidence="9">
    <location>
        <begin position="28"/>
        <end position="254"/>
    </location>
</feature>
<name>A0A1X2H692_SYNRA</name>
<evidence type="ECO:0000256" key="2">
    <source>
        <dbReference type="ARBA" id="ARBA00006175"/>
    </source>
</evidence>
<evidence type="ECO:0000256" key="5">
    <source>
        <dbReference type="ARBA" id="ARBA00022989"/>
    </source>
</evidence>
<dbReference type="STRING" id="13706.A0A1X2H692"/>
<evidence type="ECO:0000256" key="7">
    <source>
        <dbReference type="RuleBase" id="RU000477"/>
    </source>
</evidence>
<feature type="transmembrane region" description="Helical" evidence="8">
    <location>
        <begin position="137"/>
        <end position="159"/>
    </location>
</feature>
<feature type="transmembrane region" description="Helical" evidence="8">
    <location>
        <begin position="171"/>
        <end position="191"/>
    </location>
</feature>
<dbReference type="GO" id="GO:0005886">
    <property type="term" value="C:plasma membrane"/>
    <property type="evidence" value="ECO:0007669"/>
    <property type="project" value="TreeGrafter"/>
</dbReference>
<feature type="transmembrane region" description="Helical" evidence="8">
    <location>
        <begin position="89"/>
        <end position="107"/>
    </location>
</feature>
<evidence type="ECO:0000313" key="11">
    <source>
        <dbReference type="Proteomes" id="UP000242180"/>
    </source>
</evidence>
<dbReference type="Gene3D" id="1.20.1080.10">
    <property type="entry name" value="Glycerol uptake facilitator protein"/>
    <property type="match status" value="1"/>
</dbReference>
<comment type="caution">
    <text evidence="10">The sequence shown here is derived from an EMBL/GenBank/DDBJ whole genome shotgun (WGS) entry which is preliminary data.</text>
</comment>
<keyword evidence="3 7" id="KW-0813">Transport</keyword>
<dbReference type="InParanoid" id="A0A1X2H692"/>
<dbReference type="InterPro" id="IPR050363">
    <property type="entry name" value="MIP/Aquaporin"/>
</dbReference>
<comment type="similarity">
    <text evidence="2 7">Belongs to the MIP/aquaporin (TC 1.A.8) family.</text>
</comment>
<dbReference type="Proteomes" id="UP000242180">
    <property type="component" value="Unassembled WGS sequence"/>
</dbReference>
<feature type="transmembrane region" description="Helical" evidence="8">
    <location>
        <begin position="224"/>
        <end position="247"/>
    </location>
</feature>
<feature type="transmembrane region" description="Helical" evidence="8">
    <location>
        <begin position="51"/>
        <end position="77"/>
    </location>
</feature>
<keyword evidence="6 8" id="KW-0472">Membrane</keyword>
<dbReference type="OMA" id="CALGRMP"/>
<dbReference type="InterPro" id="IPR023271">
    <property type="entry name" value="Aquaporin-like"/>
</dbReference>
<dbReference type="SUPFAM" id="SSF81338">
    <property type="entry name" value="Aquaporin-like"/>
    <property type="match status" value="1"/>
</dbReference>
<comment type="subcellular location">
    <subcellularLocation>
        <location evidence="1">Membrane</location>
        <topology evidence="1">Multi-pass membrane protein</topology>
    </subcellularLocation>
</comment>
<evidence type="ECO:0000256" key="8">
    <source>
        <dbReference type="SAM" id="Phobius"/>
    </source>
</evidence>
<proteinExistence type="inferred from homology"/>
<dbReference type="GO" id="GO:0015250">
    <property type="term" value="F:water channel activity"/>
    <property type="evidence" value="ECO:0007669"/>
    <property type="project" value="TreeGrafter"/>
</dbReference>
<dbReference type="PANTHER" id="PTHR43829:SF9">
    <property type="entry name" value="AQUAPORIN-9"/>
    <property type="match status" value="1"/>
</dbReference>
<reference evidence="10 11" key="1">
    <citation type="submission" date="2016-07" db="EMBL/GenBank/DDBJ databases">
        <title>Pervasive Adenine N6-methylation of Active Genes in Fungi.</title>
        <authorList>
            <consortium name="DOE Joint Genome Institute"/>
            <person name="Mondo S.J."/>
            <person name="Dannebaum R.O."/>
            <person name="Kuo R.C."/>
            <person name="Labutti K."/>
            <person name="Haridas S."/>
            <person name="Kuo A."/>
            <person name="Salamov A."/>
            <person name="Ahrendt S.R."/>
            <person name="Lipzen A."/>
            <person name="Sullivan W."/>
            <person name="Andreopoulos W.B."/>
            <person name="Clum A."/>
            <person name="Lindquist E."/>
            <person name="Daum C."/>
            <person name="Ramamoorthy G.K."/>
            <person name="Gryganskyi A."/>
            <person name="Culley D."/>
            <person name="Magnuson J.K."/>
            <person name="James T.Y."/>
            <person name="O'Malley M.A."/>
            <person name="Stajich J.E."/>
            <person name="Spatafora J.W."/>
            <person name="Visel A."/>
            <person name="Grigoriev I.V."/>
        </authorList>
    </citation>
    <scope>NUCLEOTIDE SEQUENCE [LARGE SCALE GENOMIC DNA]</scope>
    <source>
        <strain evidence="10 11">NRRL 2496</strain>
    </source>
</reference>
<dbReference type="PANTHER" id="PTHR43829">
    <property type="entry name" value="AQUAPORIN OR AQUAGLYCEROPORIN RELATED"/>
    <property type="match status" value="1"/>
</dbReference>
<accession>A0A1X2H692</accession>
<evidence type="ECO:0000256" key="1">
    <source>
        <dbReference type="ARBA" id="ARBA00004141"/>
    </source>
</evidence>
<evidence type="ECO:0000313" key="10">
    <source>
        <dbReference type="EMBL" id="ORY93907.1"/>
    </source>
</evidence>
<dbReference type="NCBIfam" id="TIGR00861">
    <property type="entry name" value="MIP"/>
    <property type="match status" value="1"/>
</dbReference>
<keyword evidence="4 7" id="KW-0812">Transmembrane</keyword>
<dbReference type="EMBL" id="MCGN01000008">
    <property type="protein sequence ID" value="ORY93907.1"/>
    <property type="molecule type" value="Genomic_DNA"/>
</dbReference>
<dbReference type="AlphaFoldDB" id="A0A1X2H692"/>
<keyword evidence="5 8" id="KW-1133">Transmembrane helix</keyword>
<keyword evidence="9" id="KW-0732">Signal</keyword>
<dbReference type="GO" id="GO:0015254">
    <property type="term" value="F:glycerol channel activity"/>
    <property type="evidence" value="ECO:0007669"/>
    <property type="project" value="TreeGrafter"/>
</dbReference>
<feature type="signal peptide" evidence="9">
    <location>
        <begin position="1"/>
        <end position="27"/>
    </location>
</feature>
<evidence type="ECO:0000256" key="9">
    <source>
        <dbReference type="SAM" id="SignalP"/>
    </source>
</evidence>
<evidence type="ECO:0000256" key="6">
    <source>
        <dbReference type="ARBA" id="ARBA00023136"/>
    </source>
</evidence>
<evidence type="ECO:0000256" key="3">
    <source>
        <dbReference type="ARBA" id="ARBA00022448"/>
    </source>
</evidence>
<organism evidence="10 11">
    <name type="scientific">Syncephalastrum racemosum</name>
    <name type="common">Filamentous fungus</name>
    <dbReference type="NCBI Taxonomy" id="13706"/>
    <lineage>
        <taxon>Eukaryota</taxon>
        <taxon>Fungi</taxon>
        <taxon>Fungi incertae sedis</taxon>
        <taxon>Mucoromycota</taxon>
        <taxon>Mucoromycotina</taxon>
        <taxon>Mucoromycetes</taxon>
        <taxon>Mucorales</taxon>
        <taxon>Syncephalastraceae</taxon>
        <taxon>Syncephalastrum</taxon>
    </lineage>
</organism>
<sequence length="254" mass="26539">MHDKYREYLAEFLGTLILVLLVDGVSAEQILPVTGSNKSWLTTAFGNGLSVLLAISVSGHISGAHMNPVITLTFWLFSGFPRRKVPGYCAAQLAGSFMGAATLYAIIKPALDQYDGGERAILGKTGTAGIFATYPPLYVGIGAATASEVVGTAILLVLVMTTGHPNNQPFCGVQGFVVASGISAILLSIGYTSGFSLNPARDIGPRLFTACAGWGRGVFTAASYYAFVPMFAPFLGGLVGGITYTIFIDHAPAT</sequence>
<dbReference type="OrthoDB" id="3222at2759"/>
<keyword evidence="11" id="KW-1185">Reference proteome</keyword>
<dbReference type="InterPro" id="IPR000425">
    <property type="entry name" value="MIP"/>
</dbReference>